<evidence type="ECO:0000256" key="1">
    <source>
        <dbReference type="ARBA" id="ARBA00008987"/>
    </source>
</evidence>
<evidence type="ECO:0000313" key="4">
    <source>
        <dbReference type="EMBL" id="KJX96131.1"/>
    </source>
</evidence>
<name>A0A0F4GFB3_9PEZI</name>
<dbReference type="InterPro" id="IPR017937">
    <property type="entry name" value="Thioredoxin_CS"/>
</dbReference>
<dbReference type="PANTHER" id="PTHR46115">
    <property type="entry name" value="THIOREDOXIN-LIKE PROTEIN 1"/>
    <property type="match status" value="1"/>
</dbReference>
<dbReference type="PROSITE" id="PS51352">
    <property type="entry name" value="THIOREDOXIN_2"/>
    <property type="match status" value="1"/>
</dbReference>
<evidence type="ECO:0000313" key="5">
    <source>
        <dbReference type="Proteomes" id="UP000033647"/>
    </source>
</evidence>
<proteinExistence type="inferred from homology"/>
<comment type="caution">
    <text evidence="4">The sequence shown here is derived from an EMBL/GenBank/DDBJ whole genome shotgun (WGS) entry which is preliminary data.</text>
</comment>
<dbReference type="OrthoDB" id="19690at2759"/>
<dbReference type="AlphaFoldDB" id="A0A0F4GFB3"/>
<gene>
    <name evidence="4" type="ORF">TI39_contig804g00002</name>
</gene>
<dbReference type="STRING" id="1047168.A0A0F4GFB3"/>
<keyword evidence="2" id="KW-1015">Disulfide bond</keyword>
<sequence length="208" mass="21918">MSSKVIPITSTAHFSQTLQSSTYLIVDFYADWCGPCKVISPVFEQLAAQESKPGRIVFAKVNVDTQAEVAKTFSISAMPTFLILRGSKIIETVRGANPSALRSAILSAAADAAKAPARTSPIFSSKGQTLGGAGATSRPAPTTAASLLPNVNFSQLLSAPGSVAQGRGWVATVVRFLGLYVTTMFSFDPNKTAEESPFAVKKSNVKSR</sequence>
<reference evidence="4 5" key="1">
    <citation type="submission" date="2015-03" db="EMBL/GenBank/DDBJ databases">
        <title>RNA-seq based gene annotation and comparative genomics of four Zymoseptoria species reveal species-specific pathogenicity related genes and transposable element activity.</title>
        <authorList>
            <person name="Grandaubert J."/>
            <person name="Bhattacharyya A."/>
            <person name="Stukenbrock E.H."/>
        </authorList>
    </citation>
    <scope>NUCLEOTIDE SEQUENCE [LARGE SCALE GENOMIC DNA]</scope>
    <source>
        <strain evidence="4 5">Zb18110</strain>
    </source>
</reference>
<comment type="similarity">
    <text evidence="1">Belongs to the thioredoxin family.</text>
</comment>
<dbReference type="Proteomes" id="UP000033647">
    <property type="component" value="Unassembled WGS sequence"/>
</dbReference>
<dbReference type="Pfam" id="PF00085">
    <property type="entry name" value="Thioredoxin"/>
    <property type="match status" value="1"/>
</dbReference>
<dbReference type="CDD" id="cd02947">
    <property type="entry name" value="TRX_family"/>
    <property type="match status" value="1"/>
</dbReference>
<dbReference type="PROSITE" id="PS00194">
    <property type="entry name" value="THIOREDOXIN_1"/>
    <property type="match status" value="1"/>
</dbReference>
<dbReference type="InterPro" id="IPR013766">
    <property type="entry name" value="Thioredoxin_domain"/>
</dbReference>
<accession>A0A0F4GFB3</accession>
<dbReference type="SUPFAM" id="SSF52833">
    <property type="entry name" value="Thioredoxin-like"/>
    <property type="match status" value="1"/>
</dbReference>
<evidence type="ECO:0000259" key="3">
    <source>
        <dbReference type="PROSITE" id="PS51352"/>
    </source>
</evidence>
<organism evidence="4 5">
    <name type="scientific">Zymoseptoria brevis</name>
    <dbReference type="NCBI Taxonomy" id="1047168"/>
    <lineage>
        <taxon>Eukaryota</taxon>
        <taxon>Fungi</taxon>
        <taxon>Dikarya</taxon>
        <taxon>Ascomycota</taxon>
        <taxon>Pezizomycotina</taxon>
        <taxon>Dothideomycetes</taxon>
        <taxon>Dothideomycetidae</taxon>
        <taxon>Mycosphaerellales</taxon>
        <taxon>Mycosphaerellaceae</taxon>
        <taxon>Zymoseptoria</taxon>
    </lineage>
</organism>
<dbReference type="InterPro" id="IPR036249">
    <property type="entry name" value="Thioredoxin-like_sf"/>
</dbReference>
<dbReference type="FunFam" id="3.40.30.10:FF:000245">
    <property type="entry name" value="Thioredoxin"/>
    <property type="match status" value="1"/>
</dbReference>
<dbReference type="EMBL" id="LAFY01000796">
    <property type="protein sequence ID" value="KJX96131.1"/>
    <property type="molecule type" value="Genomic_DNA"/>
</dbReference>
<dbReference type="Gene3D" id="3.40.30.10">
    <property type="entry name" value="Glutaredoxin"/>
    <property type="match status" value="1"/>
</dbReference>
<dbReference type="PRINTS" id="PR00421">
    <property type="entry name" value="THIOREDOXIN"/>
</dbReference>
<protein>
    <submittedName>
        <fullName evidence="4">Thioredoxin like protein</fullName>
    </submittedName>
</protein>
<evidence type="ECO:0000256" key="2">
    <source>
        <dbReference type="ARBA" id="ARBA00023157"/>
    </source>
</evidence>
<feature type="domain" description="Thioredoxin" evidence="3">
    <location>
        <begin position="1"/>
        <end position="110"/>
    </location>
</feature>
<keyword evidence="5" id="KW-1185">Reference proteome</keyword>